<evidence type="ECO:0000256" key="15">
    <source>
        <dbReference type="SAM" id="Phobius"/>
    </source>
</evidence>
<dbReference type="SMART" id="SM00304">
    <property type="entry name" value="HAMP"/>
    <property type="match status" value="1"/>
</dbReference>
<dbReference type="PROSITE" id="PS50885">
    <property type="entry name" value="HAMP"/>
    <property type="match status" value="1"/>
</dbReference>
<evidence type="ECO:0000256" key="1">
    <source>
        <dbReference type="ARBA" id="ARBA00000085"/>
    </source>
</evidence>
<evidence type="ECO:0000256" key="8">
    <source>
        <dbReference type="ARBA" id="ARBA00022692"/>
    </source>
</evidence>
<proteinExistence type="predicted"/>
<dbReference type="RefSeq" id="WP_119780128.1">
    <property type="nucleotide sequence ID" value="NZ_QYUK01000011.1"/>
</dbReference>
<comment type="catalytic activity">
    <reaction evidence="1">
        <text>ATP + protein L-histidine = ADP + protein N-phospho-L-histidine.</text>
        <dbReference type="EC" id="2.7.13.3"/>
    </reaction>
</comment>
<evidence type="ECO:0000256" key="13">
    <source>
        <dbReference type="ARBA" id="ARBA00023012"/>
    </source>
</evidence>
<dbReference type="Gene3D" id="1.10.287.130">
    <property type="match status" value="1"/>
</dbReference>
<evidence type="ECO:0000256" key="12">
    <source>
        <dbReference type="ARBA" id="ARBA00022989"/>
    </source>
</evidence>
<keyword evidence="11" id="KW-0067">ATP-binding</keyword>
<feature type="transmembrane region" description="Helical" evidence="15">
    <location>
        <begin position="171"/>
        <end position="189"/>
    </location>
</feature>
<evidence type="ECO:0000259" key="16">
    <source>
        <dbReference type="PROSITE" id="PS50109"/>
    </source>
</evidence>
<keyword evidence="5" id="KW-0997">Cell inner membrane</keyword>
<dbReference type="AlphaFoldDB" id="A0A418WG82"/>
<keyword evidence="10" id="KW-0418">Kinase</keyword>
<keyword evidence="19" id="KW-1185">Reference proteome</keyword>
<dbReference type="InterPro" id="IPR050980">
    <property type="entry name" value="2C_sensor_his_kinase"/>
</dbReference>
<dbReference type="InterPro" id="IPR003661">
    <property type="entry name" value="HisK_dim/P_dom"/>
</dbReference>
<evidence type="ECO:0000256" key="2">
    <source>
        <dbReference type="ARBA" id="ARBA00004429"/>
    </source>
</evidence>
<accession>A0A418WG82</accession>
<dbReference type="EC" id="2.7.13.3" evidence="3"/>
<evidence type="ECO:0000256" key="9">
    <source>
        <dbReference type="ARBA" id="ARBA00022741"/>
    </source>
</evidence>
<dbReference type="CDD" id="cd06225">
    <property type="entry name" value="HAMP"/>
    <property type="match status" value="1"/>
</dbReference>
<dbReference type="GO" id="GO:0000155">
    <property type="term" value="F:phosphorelay sensor kinase activity"/>
    <property type="evidence" value="ECO:0007669"/>
    <property type="project" value="InterPro"/>
</dbReference>
<keyword evidence="8 15" id="KW-0812">Transmembrane</keyword>
<keyword evidence="4" id="KW-1003">Cell membrane</keyword>
<evidence type="ECO:0000313" key="18">
    <source>
        <dbReference type="EMBL" id="RJF89017.1"/>
    </source>
</evidence>
<dbReference type="SMART" id="SM00387">
    <property type="entry name" value="HATPase_c"/>
    <property type="match status" value="1"/>
</dbReference>
<dbReference type="OrthoDB" id="9804645at2"/>
<evidence type="ECO:0000256" key="4">
    <source>
        <dbReference type="ARBA" id="ARBA00022475"/>
    </source>
</evidence>
<dbReference type="SMART" id="SM00388">
    <property type="entry name" value="HisKA"/>
    <property type="match status" value="1"/>
</dbReference>
<dbReference type="InterPro" id="IPR005467">
    <property type="entry name" value="His_kinase_dom"/>
</dbReference>
<sequence length="453" mass="48639">MIARLGIVGRLALILLAALIVVQMATTALYFFRRDQLLDSGLRSPLADQVAAVAELMDDADAEGRAKVLRAVNAPGLLVQVVDDPAEVLARGRSMPVVEDLIKDYLGTEGLGRVVAVRLIDGAAANPDRPRWFGRLVDSRIIAVIGLADHRYLVVEPNGDLMPRVFGLQPGFFAGIVGFLVGLLALLGFSREARPLRHLAKAVESFGAKPEVDPVKENGAREVRVLIRAFNDMQGRLVALMRNRAFILGALAHDLRTYLTRLRLRAEFLADDEDRQRWIRTLDDMHALVEDSLTFARASFGADPQARSDLAAIVTHQVEERAAMGAAITADLAPGALFVRGGAAALTRAIANVIDNALKYGGSADLTLRREGTAARLEIADRGPGIPLEARANLGEPFQRLEVSRNRDADDGAGLGLAIATQVVTSLGGRISFGDRPGGGACVTLHLVLADRV</sequence>
<dbReference type="CDD" id="cd00082">
    <property type="entry name" value="HisKA"/>
    <property type="match status" value="1"/>
</dbReference>
<evidence type="ECO:0000256" key="3">
    <source>
        <dbReference type="ARBA" id="ARBA00012438"/>
    </source>
</evidence>
<dbReference type="InterPro" id="IPR003594">
    <property type="entry name" value="HATPase_dom"/>
</dbReference>
<comment type="subcellular location">
    <subcellularLocation>
        <location evidence="2">Cell inner membrane</location>
        <topology evidence="2">Multi-pass membrane protein</topology>
    </subcellularLocation>
</comment>
<dbReference type="PANTHER" id="PTHR44936:SF5">
    <property type="entry name" value="SENSOR HISTIDINE KINASE ENVZ"/>
    <property type="match status" value="1"/>
</dbReference>
<protein>
    <recommendedName>
        <fullName evidence="3">histidine kinase</fullName>
        <ecNumber evidence="3">2.7.13.3</ecNumber>
    </recommendedName>
</protein>
<dbReference type="InterPro" id="IPR036097">
    <property type="entry name" value="HisK_dim/P_sf"/>
</dbReference>
<dbReference type="Proteomes" id="UP000284605">
    <property type="component" value="Unassembled WGS sequence"/>
</dbReference>
<keyword evidence="9" id="KW-0547">Nucleotide-binding</keyword>
<dbReference type="GO" id="GO:0005886">
    <property type="term" value="C:plasma membrane"/>
    <property type="evidence" value="ECO:0007669"/>
    <property type="project" value="UniProtKB-SubCell"/>
</dbReference>
<keyword evidence="13" id="KW-0902">Two-component regulatory system</keyword>
<reference evidence="18 19" key="1">
    <citation type="submission" date="2018-09" db="EMBL/GenBank/DDBJ databases">
        <authorList>
            <person name="Zhu H."/>
        </authorList>
    </citation>
    <scope>NUCLEOTIDE SEQUENCE [LARGE SCALE GENOMIC DNA]</scope>
    <source>
        <strain evidence="18 19">K1W22B-8</strain>
    </source>
</reference>
<dbReference type="Pfam" id="PF00672">
    <property type="entry name" value="HAMP"/>
    <property type="match status" value="1"/>
</dbReference>
<keyword evidence="7" id="KW-0808">Transferase</keyword>
<evidence type="ECO:0000256" key="5">
    <source>
        <dbReference type="ARBA" id="ARBA00022519"/>
    </source>
</evidence>
<dbReference type="SUPFAM" id="SSF47384">
    <property type="entry name" value="Homodimeric domain of signal transducing histidine kinase"/>
    <property type="match status" value="1"/>
</dbReference>
<dbReference type="PROSITE" id="PS50109">
    <property type="entry name" value="HIS_KIN"/>
    <property type="match status" value="1"/>
</dbReference>
<dbReference type="SUPFAM" id="SSF55874">
    <property type="entry name" value="ATPase domain of HSP90 chaperone/DNA topoisomerase II/histidine kinase"/>
    <property type="match status" value="1"/>
</dbReference>
<evidence type="ECO:0000313" key="19">
    <source>
        <dbReference type="Proteomes" id="UP000284605"/>
    </source>
</evidence>
<dbReference type="Pfam" id="PF02518">
    <property type="entry name" value="HATPase_c"/>
    <property type="match status" value="1"/>
</dbReference>
<keyword evidence="14 15" id="KW-0472">Membrane</keyword>
<organism evidence="18 19">
    <name type="scientific">Oleomonas cavernae</name>
    <dbReference type="NCBI Taxonomy" id="2320859"/>
    <lineage>
        <taxon>Bacteria</taxon>
        <taxon>Pseudomonadati</taxon>
        <taxon>Pseudomonadota</taxon>
        <taxon>Alphaproteobacteria</taxon>
        <taxon>Acetobacterales</taxon>
        <taxon>Acetobacteraceae</taxon>
        <taxon>Oleomonas</taxon>
    </lineage>
</organism>
<keyword evidence="12 15" id="KW-1133">Transmembrane helix</keyword>
<dbReference type="InterPro" id="IPR004358">
    <property type="entry name" value="Sig_transdc_His_kin-like_C"/>
</dbReference>
<keyword evidence="6" id="KW-0597">Phosphoprotein</keyword>
<evidence type="ECO:0000256" key="10">
    <source>
        <dbReference type="ARBA" id="ARBA00022777"/>
    </source>
</evidence>
<dbReference type="InterPro" id="IPR003660">
    <property type="entry name" value="HAMP_dom"/>
</dbReference>
<dbReference type="Gene3D" id="3.30.565.10">
    <property type="entry name" value="Histidine kinase-like ATPase, C-terminal domain"/>
    <property type="match status" value="1"/>
</dbReference>
<evidence type="ECO:0000256" key="11">
    <source>
        <dbReference type="ARBA" id="ARBA00022840"/>
    </source>
</evidence>
<evidence type="ECO:0000256" key="14">
    <source>
        <dbReference type="ARBA" id="ARBA00023136"/>
    </source>
</evidence>
<feature type="domain" description="HAMP" evidence="17">
    <location>
        <begin position="190"/>
        <end position="242"/>
    </location>
</feature>
<feature type="transmembrane region" description="Helical" evidence="15">
    <location>
        <begin position="12"/>
        <end position="32"/>
    </location>
</feature>
<dbReference type="InterPro" id="IPR036890">
    <property type="entry name" value="HATPase_C_sf"/>
</dbReference>
<dbReference type="PANTHER" id="PTHR44936">
    <property type="entry name" value="SENSOR PROTEIN CREC"/>
    <property type="match status" value="1"/>
</dbReference>
<dbReference type="EMBL" id="QYUK01000011">
    <property type="protein sequence ID" value="RJF89017.1"/>
    <property type="molecule type" value="Genomic_DNA"/>
</dbReference>
<gene>
    <name evidence="18" type="ORF">D3874_20245</name>
</gene>
<dbReference type="GO" id="GO:0005524">
    <property type="term" value="F:ATP binding"/>
    <property type="evidence" value="ECO:0007669"/>
    <property type="project" value="UniProtKB-KW"/>
</dbReference>
<dbReference type="PRINTS" id="PR00344">
    <property type="entry name" value="BCTRLSENSOR"/>
</dbReference>
<evidence type="ECO:0000256" key="6">
    <source>
        <dbReference type="ARBA" id="ARBA00022553"/>
    </source>
</evidence>
<evidence type="ECO:0000259" key="17">
    <source>
        <dbReference type="PROSITE" id="PS50885"/>
    </source>
</evidence>
<name>A0A418WG82_9PROT</name>
<feature type="domain" description="Histidine kinase" evidence="16">
    <location>
        <begin position="250"/>
        <end position="451"/>
    </location>
</feature>
<evidence type="ECO:0000256" key="7">
    <source>
        <dbReference type="ARBA" id="ARBA00022679"/>
    </source>
</evidence>
<comment type="caution">
    <text evidence="18">The sequence shown here is derived from an EMBL/GenBank/DDBJ whole genome shotgun (WGS) entry which is preliminary data.</text>
</comment>